<reference evidence="1" key="1">
    <citation type="submission" date="2021-05" db="EMBL/GenBank/DDBJ databases">
        <title>Draft genomes of bacteria isolated from model marine particles.</title>
        <authorList>
            <person name="Datta M.S."/>
            <person name="Schwartzman J.A."/>
            <person name="Enke T.N."/>
            <person name="Saavedra J."/>
            <person name="Cermak N."/>
            <person name="Cordero O.X."/>
        </authorList>
    </citation>
    <scope>NUCLEOTIDE SEQUENCE</scope>
    <source>
        <strain evidence="1">I2M19</strain>
    </source>
</reference>
<gene>
    <name evidence="1" type="ORF">KO493_08545</name>
</gene>
<dbReference type="Proteomes" id="UP001647509">
    <property type="component" value="Unassembled WGS sequence"/>
</dbReference>
<sequence>MILKRTWLCLGILLSVLACNKFNGPEKPKNLIPEDKMIDILIDSKLLTSANSANKRVMRDSNLNINSYVYKKYNIDSIQFAESNAYYAFHVEIYDAIYDKAIDSLERLTVKLKADEAAEWKSQTKKEEEASIKSQDLPKELDSLSQLKLLKE</sequence>
<proteinExistence type="predicted"/>
<evidence type="ECO:0000313" key="2">
    <source>
        <dbReference type="Proteomes" id="UP001647509"/>
    </source>
</evidence>
<accession>A0ACC5U8U6</accession>
<dbReference type="EMBL" id="JAHKPD010000012">
    <property type="protein sequence ID" value="MBU2950743.1"/>
    <property type="molecule type" value="Genomic_DNA"/>
</dbReference>
<comment type="caution">
    <text evidence="1">The sequence shown here is derived from an EMBL/GenBank/DDBJ whole genome shotgun (WGS) entry which is preliminary data.</text>
</comment>
<keyword evidence="2" id="KW-1185">Reference proteome</keyword>
<evidence type="ECO:0000313" key="1">
    <source>
        <dbReference type="EMBL" id="MBU2950743.1"/>
    </source>
</evidence>
<name>A0ACC5U8U6_9FLAO</name>
<protein>
    <submittedName>
        <fullName evidence="1">DUF4296 domain-containing protein</fullName>
    </submittedName>
</protein>
<organism evidence="1 2">
    <name type="scientific">Pseudotamlana agarivorans</name>
    <dbReference type="NCBI Taxonomy" id="481183"/>
    <lineage>
        <taxon>Bacteria</taxon>
        <taxon>Pseudomonadati</taxon>
        <taxon>Bacteroidota</taxon>
        <taxon>Flavobacteriia</taxon>
        <taxon>Flavobacteriales</taxon>
        <taxon>Flavobacteriaceae</taxon>
        <taxon>Pseudotamlana</taxon>
    </lineage>
</organism>